<evidence type="ECO:0000313" key="6">
    <source>
        <dbReference type="Proteomes" id="UP000465601"/>
    </source>
</evidence>
<keyword evidence="3" id="KW-0804">Transcription</keyword>
<dbReference type="SUPFAM" id="SSF47413">
    <property type="entry name" value="lambda repressor-like DNA-binding domains"/>
    <property type="match status" value="1"/>
</dbReference>
<reference evidence="5 6" key="1">
    <citation type="submission" date="2019-10" db="EMBL/GenBank/DDBJ databases">
        <title>Alkaliphilus serpentinus sp. nov. and Alkaliphilus pronyensis sp. nov., two novel anaerobic alkaliphilic species isolated from the serpentinized-hosted hydrothermal field of the Prony Bay (New Caledonia).</title>
        <authorList>
            <person name="Postec A."/>
        </authorList>
    </citation>
    <scope>NUCLEOTIDE SEQUENCE [LARGE SCALE GENOMIC DNA]</scope>
    <source>
        <strain evidence="5 6">LacT</strain>
    </source>
</reference>
<keyword evidence="6" id="KW-1185">Reference proteome</keyword>
<dbReference type="SMART" id="SM00354">
    <property type="entry name" value="HTH_LACI"/>
    <property type="match status" value="1"/>
</dbReference>
<feature type="domain" description="HTH lacI-type" evidence="4">
    <location>
        <begin position="4"/>
        <end position="59"/>
    </location>
</feature>
<comment type="caution">
    <text evidence="5">The sequence shown here is derived from an EMBL/GenBank/DDBJ whole genome shotgun (WGS) entry which is preliminary data.</text>
</comment>
<dbReference type="SUPFAM" id="SSF53822">
    <property type="entry name" value="Periplasmic binding protein-like I"/>
    <property type="match status" value="1"/>
</dbReference>
<name>A0A833HLL0_9FIRM</name>
<protein>
    <submittedName>
        <fullName evidence="5">LacI family transcriptional regulator</fullName>
    </submittedName>
</protein>
<dbReference type="PANTHER" id="PTHR30146">
    <property type="entry name" value="LACI-RELATED TRANSCRIPTIONAL REPRESSOR"/>
    <property type="match status" value="1"/>
</dbReference>
<sequence length="342" mass="37826">MKKITIKDVARESGVSIAAVSYVLNGKFNKVSDETIRAVKEAAENLNYVPDFSARSLVKNKSMLIGVIIPQTEENSDIVIVNPFYSDVLGGIETKARENGYHILLSRVERGRGCFDVSMQRNLDGAIILGAYEEDYCKELSKVKMPVVFLDSYVNNENFYMIGIDDLYGGYIATKHLIANGHEDIAIVTGKIKNHGVMEKRFHGYKKALEEAGIPFRQEYVYSGSVNYEYGIAAGNEIVNSGLPVTAIFATADIIAFGAINSLKAWGKQIPEDYSIIGFDDLSITRMFTPPLTTVRQDIAQKGMVAADLLIDILEGRNKKGIKEMTLSLNIVERATVCQLTK</sequence>
<proteinExistence type="predicted"/>
<dbReference type="GO" id="GO:0000976">
    <property type="term" value="F:transcription cis-regulatory region binding"/>
    <property type="evidence" value="ECO:0007669"/>
    <property type="project" value="TreeGrafter"/>
</dbReference>
<dbReference type="Gene3D" id="1.10.260.40">
    <property type="entry name" value="lambda repressor-like DNA-binding domains"/>
    <property type="match status" value="1"/>
</dbReference>
<gene>
    <name evidence="5" type="ORF">F8153_14050</name>
</gene>
<dbReference type="InterPro" id="IPR046335">
    <property type="entry name" value="LacI/GalR-like_sensor"/>
</dbReference>
<dbReference type="RefSeq" id="WP_151866989.1">
    <property type="nucleotide sequence ID" value="NZ_WBZB01000054.1"/>
</dbReference>
<dbReference type="EMBL" id="WBZB01000054">
    <property type="protein sequence ID" value="KAB3526226.1"/>
    <property type="molecule type" value="Genomic_DNA"/>
</dbReference>
<dbReference type="Proteomes" id="UP000465601">
    <property type="component" value="Unassembled WGS sequence"/>
</dbReference>
<evidence type="ECO:0000256" key="3">
    <source>
        <dbReference type="ARBA" id="ARBA00023163"/>
    </source>
</evidence>
<dbReference type="PROSITE" id="PS50932">
    <property type="entry name" value="HTH_LACI_2"/>
    <property type="match status" value="1"/>
</dbReference>
<dbReference type="CDD" id="cd01392">
    <property type="entry name" value="HTH_LacI"/>
    <property type="match status" value="1"/>
</dbReference>
<dbReference type="Pfam" id="PF00356">
    <property type="entry name" value="LacI"/>
    <property type="match status" value="1"/>
</dbReference>
<dbReference type="Pfam" id="PF13377">
    <property type="entry name" value="Peripla_BP_3"/>
    <property type="match status" value="1"/>
</dbReference>
<dbReference type="InterPro" id="IPR010982">
    <property type="entry name" value="Lambda_DNA-bd_dom_sf"/>
</dbReference>
<dbReference type="InterPro" id="IPR000843">
    <property type="entry name" value="HTH_LacI"/>
</dbReference>
<dbReference type="GO" id="GO:0003700">
    <property type="term" value="F:DNA-binding transcription factor activity"/>
    <property type="evidence" value="ECO:0007669"/>
    <property type="project" value="TreeGrafter"/>
</dbReference>
<dbReference type="AlphaFoldDB" id="A0A833HLL0"/>
<evidence type="ECO:0000256" key="2">
    <source>
        <dbReference type="ARBA" id="ARBA00023125"/>
    </source>
</evidence>
<organism evidence="5 6">
    <name type="scientific">Alkaliphilus serpentinus</name>
    <dbReference type="NCBI Taxonomy" id="1482731"/>
    <lineage>
        <taxon>Bacteria</taxon>
        <taxon>Bacillati</taxon>
        <taxon>Bacillota</taxon>
        <taxon>Clostridia</taxon>
        <taxon>Peptostreptococcales</taxon>
        <taxon>Natronincolaceae</taxon>
        <taxon>Alkaliphilus</taxon>
    </lineage>
</organism>
<dbReference type="OrthoDB" id="9796186at2"/>
<dbReference type="CDD" id="cd06267">
    <property type="entry name" value="PBP1_LacI_sugar_binding-like"/>
    <property type="match status" value="1"/>
</dbReference>
<dbReference type="InterPro" id="IPR028082">
    <property type="entry name" value="Peripla_BP_I"/>
</dbReference>
<evidence type="ECO:0000256" key="1">
    <source>
        <dbReference type="ARBA" id="ARBA00023015"/>
    </source>
</evidence>
<keyword evidence="1" id="KW-0805">Transcription regulation</keyword>
<keyword evidence="2" id="KW-0238">DNA-binding</keyword>
<dbReference type="PROSITE" id="PS00356">
    <property type="entry name" value="HTH_LACI_1"/>
    <property type="match status" value="1"/>
</dbReference>
<dbReference type="Gene3D" id="3.40.50.2300">
    <property type="match status" value="2"/>
</dbReference>
<evidence type="ECO:0000259" key="4">
    <source>
        <dbReference type="PROSITE" id="PS50932"/>
    </source>
</evidence>
<evidence type="ECO:0000313" key="5">
    <source>
        <dbReference type="EMBL" id="KAB3526226.1"/>
    </source>
</evidence>
<dbReference type="PANTHER" id="PTHR30146:SF24">
    <property type="entry name" value="XYLOSE OPERON REGULATORY PROTEIN"/>
    <property type="match status" value="1"/>
</dbReference>
<accession>A0A833HLL0</accession>